<protein>
    <submittedName>
        <fullName evidence="1">Uncharacterized protein</fullName>
    </submittedName>
</protein>
<organism evidence="1">
    <name type="scientific">Arundo donax</name>
    <name type="common">Giant reed</name>
    <name type="synonym">Donax arundinaceus</name>
    <dbReference type="NCBI Taxonomy" id="35708"/>
    <lineage>
        <taxon>Eukaryota</taxon>
        <taxon>Viridiplantae</taxon>
        <taxon>Streptophyta</taxon>
        <taxon>Embryophyta</taxon>
        <taxon>Tracheophyta</taxon>
        <taxon>Spermatophyta</taxon>
        <taxon>Magnoliopsida</taxon>
        <taxon>Liliopsida</taxon>
        <taxon>Poales</taxon>
        <taxon>Poaceae</taxon>
        <taxon>PACMAD clade</taxon>
        <taxon>Arundinoideae</taxon>
        <taxon>Arundineae</taxon>
        <taxon>Arundo</taxon>
    </lineage>
</organism>
<dbReference type="EMBL" id="GBRH01272749">
    <property type="protein sequence ID" value="JAD25146.1"/>
    <property type="molecule type" value="Transcribed_RNA"/>
</dbReference>
<accession>A0A0A8YGZ0</accession>
<reference evidence="1" key="1">
    <citation type="submission" date="2014-09" db="EMBL/GenBank/DDBJ databases">
        <authorList>
            <person name="Magalhaes I.L.F."/>
            <person name="Oliveira U."/>
            <person name="Santos F.R."/>
            <person name="Vidigal T.H.D.A."/>
            <person name="Brescovit A.D."/>
            <person name="Santos A.J."/>
        </authorList>
    </citation>
    <scope>NUCLEOTIDE SEQUENCE</scope>
    <source>
        <tissue evidence="1">Shoot tissue taken approximately 20 cm above the soil surface</tissue>
    </source>
</reference>
<evidence type="ECO:0000313" key="1">
    <source>
        <dbReference type="EMBL" id="JAD25146.1"/>
    </source>
</evidence>
<sequence length="14" mass="1615">MFKKSLGARRAVNH</sequence>
<reference evidence="1" key="2">
    <citation type="journal article" date="2015" name="Data Brief">
        <title>Shoot transcriptome of the giant reed, Arundo donax.</title>
        <authorList>
            <person name="Barrero R.A."/>
            <person name="Guerrero F.D."/>
            <person name="Moolhuijzen P."/>
            <person name="Goolsby J.A."/>
            <person name="Tidwell J."/>
            <person name="Bellgard S.E."/>
            <person name="Bellgard M.I."/>
        </authorList>
    </citation>
    <scope>NUCLEOTIDE SEQUENCE</scope>
    <source>
        <tissue evidence="1">Shoot tissue taken approximately 20 cm above the soil surface</tissue>
    </source>
</reference>
<name>A0A0A8YGZ0_ARUDO</name>
<proteinExistence type="predicted"/>